<dbReference type="InterPro" id="IPR017039">
    <property type="entry name" value="Virul_fac_BrkB"/>
</dbReference>
<protein>
    <submittedName>
        <fullName evidence="8">YihY/virulence factor BrkB family protein</fullName>
    </submittedName>
</protein>
<evidence type="ECO:0000256" key="7">
    <source>
        <dbReference type="SAM" id="Phobius"/>
    </source>
</evidence>
<dbReference type="PANTHER" id="PTHR30213">
    <property type="entry name" value="INNER MEMBRANE PROTEIN YHJD"/>
    <property type="match status" value="1"/>
</dbReference>
<dbReference type="PANTHER" id="PTHR30213:SF1">
    <property type="entry name" value="INNER MEMBRANE PROTEIN YHJD"/>
    <property type="match status" value="1"/>
</dbReference>
<keyword evidence="4 7" id="KW-1133">Transmembrane helix</keyword>
<keyword evidence="5 7" id="KW-0472">Membrane</keyword>
<keyword evidence="9" id="KW-1185">Reference proteome</keyword>
<comment type="subcellular location">
    <subcellularLocation>
        <location evidence="1">Cell membrane</location>
        <topology evidence="1">Multi-pass membrane protein</topology>
    </subcellularLocation>
</comment>
<keyword evidence="3 7" id="KW-0812">Transmembrane</keyword>
<dbReference type="Proteomes" id="UP001610861">
    <property type="component" value="Unassembled WGS sequence"/>
</dbReference>
<accession>A0ABW7QC81</accession>
<feature type="transmembrane region" description="Helical" evidence="7">
    <location>
        <begin position="233"/>
        <end position="255"/>
    </location>
</feature>
<feature type="region of interest" description="Disordered" evidence="6">
    <location>
        <begin position="334"/>
        <end position="355"/>
    </location>
</feature>
<evidence type="ECO:0000256" key="1">
    <source>
        <dbReference type="ARBA" id="ARBA00004651"/>
    </source>
</evidence>
<gene>
    <name evidence="8" type="ORF">ACH3VR_19185</name>
</gene>
<feature type="transmembrane region" description="Helical" evidence="7">
    <location>
        <begin position="201"/>
        <end position="221"/>
    </location>
</feature>
<dbReference type="RefSeq" id="WP_397557931.1">
    <property type="nucleotide sequence ID" value="NZ_JBIQWL010000010.1"/>
</dbReference>
<evidence type="ECO:0000256" key="6">
    <source>
        <dbReference type="SAM" id="MobiDB-lite"/>
    </source>
</evidence>
<comment type="caution">
    <text evidence="8">The sequence shown here is derived from an EMBL/GenBank/DDBJ whole genome shotgun (WGS) entry which is preliminary data.</text>
</comment>
<dbReference type="Pfam" id="PF03631">
    <property type="entry name" value="Virul_fac_BrkB"/>
    <property type="match status" value="1"/>
</dbReference>
<dbReference type="EMBL" id="JBIQWL010000010">
    <property type="protein sequence ID" value="MFH8252500.1"/>
    <property type="molecule type" value="Genomic_DNA"/>
</dbReference>
<organism evidence="8 9">
    <name type="scientific">Microbacterium alkaliflavum</name>
    <dbReference type="NCBI Taxonomy" id="3248839"/>
    <lineage>
        <taxon>Bacteria</taxon>
        <taxon>Bacillati</taxon>
        <taxon>Actinomycetota</taxon>
        <taxon>Actinomycetes</taxon>
        <taxon>Micrococcales</taxon>
        <taxon>Microbacteriaceae</taxon>
        <taxon>Microbacterium</taxon>
    </lineage>
</organism>
<evidence type="ECO:0000256" key="5">
    <source>
        <dbReference type="ARBA" id="ARBA00023136"/>
    </source>
</evidence>
<name>A0ABW7QC81_9MICO</name>
<feature type="transmembrane region" description="Helical" evidence="7">
    <location>
        <begin position="148"/>
        <end position="181"/>
    </location>
</feature>
<feature type="transmembrane region" description="Helical" evidence="7">
    <location>
        <begin position="112"/>
        <end position="136"/>
    </location>
</feature>
<evidence type="ECO:0000256" key="4">
    <source>
        <dbReference type="ARBA" id="ARBA00022989"/>
    </source>
</evidence>
<sequence length="355" mass="37738">MAETVAPPRHNLIDRVTAWGLTLKPVRVWFHYLERRGFMLADSITYRSLFSVFAGVLLGFTFAAVWLSDNPLAMQALIDAVDAAIPGLIATDGSGSGIVDVSTIVAPTGLTIAGIASIVALFGGAIGAIGSTRAALRTLAGEVHDDAFWIWVIVRNVLLAIVIGAGFLLSAVATFFGTALIERLRDWIGLQQGFVADLATWALALGVVFVLDAALIVLLFVSLSGVKARPGTLIPGALIGGLGLTVLQQLSGLFVRGASANPLLASFAALIALLLWFNLAAQVVLIASTWILIGVAEDRDRVRARFGATTFTLRRIRKAEDALRLASEELERARAQEERERADYAAKGKAAETHA</sequence>
<evidence type="ECO:0000256" key="3">
    <source>
        <dbReference type="ARBA" id="ARBA00022692"/>
    </source>
</evidence>
<feature type="transmembrane region" description="Helical" evidence="7">
    <location>
        <begin position="44"/>
        <end position="67"/>
    </location>
</feature>
<evidence type="ECO:0000313" key="8">
    <source>
        <dbReference type="EMBL" id="MFH8252500.1"/>
    </source>
</evidence>
<keyword evidence="2" id="KW-1003">Cell membrane</keyword>
<proteinExistence type="predicted"/>
<evidence type="ECO:0000313" key="9">
    <source>
        <dbReference type="Proteomes" id="UP001610861"/>
    </source>
</evidence>
<evidence type="ECO:0000256" key="2">
    <source>
        <dbReference type="ARBA" id="ARBA00022475"/>
    </source>
</evidence>
<reference evidence="8 9" key="1">
    <citation type="submission" date="2024-09" db="EMBL/GenBank/DDBJ databases">
        <authorList>
            <person name="Pan X."/>
        </authorList>
    </citation>
    <scope>NUCLEOTIDE SEQUENCE [LARGE SCALE GENOMIC DNA]</scope>
    <source>
        <strain evidence="8 9">B2969</strain>
    </source>
</reference>
<feature type="transmembrane region" description="Helical" evidence="7">
    <location>
        <begin position="267"/>
        <end position="293"/>
    </location>
</feature>